<keyword evidence="3" id="KW-1185">Reference proteome</keyword>
<reference evidence="2 3" key="1">
    <citation type="submission" date="2019-09" db="EMBL/GenBank/DDBJ databases">
        <authorList>
            <person name="Ou C."/>
        </authorList>
    </citation>
    <scope>NUCLEOTIDE SEQUENCE [LARGE SCALE GENOMIC DNA]</scope>
    <source>
        <strain evidence="2">S2</strain>
        <tissue evidence="2">Leaf</tissue>
    </source>
</reference>
<evidence type="ECO:0000313" key="3">
    <source>
        <dbReference type="Proteomes" id="UP000327157"/>
    </source>
</evidence>
<protein>
    <submittedName>
        <fullName evidence="2">S2-RNase</fullName>
    </submittedName>
</protein>
<sequence>MDDLETTAKIEAKRQLLSQVKELKSVYGRQQASDTRDHLKGWSAFRIYEKIKHMKFPPPQHLLDEISNLEMEQEDCDLEGNPAPDAPSESSSTFRRKDVPKED</sequence>
<dbReference type="EMBL" id="SMOL01000402">
    <property type="protein sequence ID" value="KAB2615167.1"/>
    <property type="molecule type" value="Genomic_DNA"/>
</dbReference>
<dbReference type="Proteomes" id="UP000327157">
    <property type="component" value="Chromosome 3"/>
</dbReference>
<organism evidence="2 3">
    <name type="scientific">Pyrus ussuriensis x Pyrus communis</name>
    <dbReference type="NCBI Taxonomy" id="2448454"/>
    <lineage>
        <taxon>Eukaryota</taxon>
        <taxon>Viridiplantae</taxon>
        <taxon>Streptophyta</taxon>
        <taxon>Embryophyta</taxon>
        <taxon>Tracheophyta</taxon>
        <taxon>Spermatophyta</taxon>
        <taxon>Magnoliopsida</taxon>
        <taxon>eudicotyledons</taxon>
        <taxon>Gunneridae</taxon>
        <taxon>Pentapetalae</taxon>
        <taxon>rosids</taxon>
        <taxon>fabids</taxon>
        <taxon>Rosales</taxon>
        <taxon>Rosaceae</taxon>
        <taxon>Amygdaloideae</taxon>
        <taxon>Maleae</taxon>
        <taxon>Pyrus</taxon>
    </lineage>
</organism>
<gene>
    <name evidence="2" type="ORF">D8674_021755</name>
</gene>
<accession>A0A5N5GJ53</accession>
<feature type="region of interest" description="Disordered" evidence="1">
    <location>
        <begin position="73"/>
        <end position="103"/>
    </location>
</feature>
<evidence type="ECO:0000313" key="2">
    <source>
        <dbReference type="EMBL" id="KAB2615167.1"/>
    </source>
</evidence>
<dbReference type="AlphaFoldDB" id="A0A5N5GJ53"/>
<name>A0A5N5GJ53_9ROSA</name>
<reference evidence="3" key="2">
    <citation type="submission" date="2019-10" db="EMBL/GenBank/DDBJ databases">
        <title>A de novo genome assembly of a pear dwarfing rootstock.</title>
        <authorList>
            <person name="Wang F."/>
            <person name="Wang J."/>
            <person name="Li S."/>
            <person name="Zhang Y."/>
            <person name="Fang M."/>
            <person name="Ma L."/>
            <person name="Zhao Y."/>
            <person name="Jiang S."/>
        </authorList>
    </citation>
    <scope>NUCLEOTIDE SEQUENCE [LARGE SCALE GENOMIC DNA]</scope>
</reference>
<reference evidence="2 3" key="3">
    <citation type="submission" date="2019-11" db="EMBL/GenBank/DDBJ databases">
        <title>A de novo genome assembly of a pear dwarfing rootstock.</title>
        <authorList>
            <person name="Wang F."/>
            <person name="Wang J."/>
            <person name="Li S."/>
            <person name="Zhang Y."/>
            <person name="Fang M."/>
            <person name="Ma L."/>
            <person name="Zhao Y."/>
            <person name="Jiang S."/>
        </authorList>
    </citation>
    <scope>NUCLEOTIDE SEQUENCE [LARGE SCALE GENOMIC DNA]</scope>
    <source>
        <strain evidence="2">S2</strain>
        <tissue evidence="2">Leaf</tissue>
    </source>
</reference>
<evidence type="ECO:0000256" key="1">
    <source>
        <dbReference type="SAM" id="MobiDB-lite"/>
    </source>
</evidence>
<proteinExistence type="predicted"/>
<comment type="caution">
    <text evidence="2">The sequence shown here is derived from an EMBL/GenBank/DDBJ whole genome shotgun (WGS) entry which is preliminary data.</text>
</comment>